<comment type="caution">
    <text evidence="1">The sequence shown here is derived from an EMBL/GenBank/DDBJ whole genome shotgun (WGS) entry which is preliminary data.</text>
</comment>
<dbReference type="EMBL" id="MUJZ01041144">
    <property type="protein sequence ID" value="OTF75599.1"/>
    <property type="molecule type" value="Genomic_DNA"/>
</dbReference>
<accession>A0A1Y3B470</accession>
<dbReference type="AlphaFoldDB" id="A0A1Y3B470"/>
<dbReference type="Proteomes" id="UP000194236">
    <property type="component" value="Unassembled WGS sequence"/>
</dbReference>
<protein>
    <submittedName>
        <fullName evidence="1">Uncharacterized protein</fullName>
    </submittedName>
</protein>
<name>A0A1Y3B470_EURMA</name>
<gene>
    <name evidence="1" type="ORF">BLA29_012468</name>
</gene>
<keyword evidence="2" id="KW-1185">Reference proteome</keyword>
<evidence type="ECO:0000313" key="2">
    <source>
        <dbReference type="Proteomes" id="UP000194236"/>
    </source>
</evidence>
<proteinExistence type="predicted"/>
<evidence type="ECO:0000313" key="1">
    <source>
        <dbReference type="EMBL" id="OTF75599.1"/>
    </source>
</evidence>
<organism evidence="1 2">
    <name type="scientific">Euroglyphus maynei</name>
    <name type="common">Mayne's house dust mite</name>
    <dbReference type="NCBI Taxonomy" id="6958"/>
    <lineage>
        <taxon>Eukaryota</taxon>
        <taxon>Metazoa</taxon>
        <taxon>Ecdysozoa</taxon>
        <taxon>Arthropoda</taxon>
        <taxon>Chelicerata</taxon>
        <taxon>Arachnida</taxon>
        <taxon>Acari</taxon>
        <taxon>Acariformes</taxon>
        <taxon>Sarcoptiformes</taxon>
        <taxon>Astigmata</taxon>
        <taxon>Psoroptidia</taxon>
        <taxon>Analgoidea</taxon>
        <taxon>Pyroglyphidae</taxon>
        <taxon>Pyroglyphinae</taxon>
        <taxon>Euroglyphus</taxon>
    </lineage>
</organism>
<sequence length="58" mass="7176">MKKREVKNICFYILFQMLIVMDNHFMQKMLSLDFLHKNIFILLVNNMCIKFRKQYSTI</sequence>
<reference evidence="1 2" key="1">
    <citation type="submission" date="2017-03" db="EMBL/GenBank/DDBJ databases">
        <title>Genome Survey of Euroglyphus maynei.</title>
        <authorList>
            <person name="Arlian L.G."/>
            <person name="Morgan M.S."/>
            <person name="Rider S.D."/>
        </authorList>
    </citation>
    <scope>NUCLEOTIDE SEQUENCE [LARGE SCALE GENOMIC DNA]</scope>
    <source>
        <strain evidence="1">Arlian Lab</strain>
        <tissue evidence="1">Whole body</tissue>
    </source>
</reference>